<accession>A0ABD0RT32</accession>
<proteinExistence type="predicted"/>
<protein>
    <recommendedName>
        <fullName evidence="2">PRMT5 arginine-N-methyltransferase domain-containing protein</fullName>
    </recommendedName>
</protein>
<gene>
    <name evidence="3" type="ORF">M9458_004353</name>
</gene>
<keyword evidence="1" id="KW-0949">S-adenosyl-L-methionine</keyword>
<dbReference type="PANTHER" id="PTHR10738:SF0">
    <property type="entry name" value="PROTEIN ARGININE N-METHYLTRANSFERASE 5"/>
    <property type="match status" value="1"/>
</dbReference>
<evidence type="ECO:0000256" key="1">
    <source>
        <dbReference type="ARBA" id="ARBA00022691"/>
    </source>
</evidence>
<dbReference type="SUPFAM" id="SSF53335">
    <property type="entry name" value="S-adenosyl-L-methionine-dependent methyltransferases"/>
    <property type="match status" value="1"/>
</dbReference>
<sequence length="58" mass="6614">LENWKFEEWGDQVTVVSCDMREWTAPEKADIIVSELLGSFGDNELSPECLDGAQHFLK</sequence>
<reference evidence="3 4" key="1">
    <citation type="submission" date="2024-05" db="EMBL/GenBank/DDBJ databases">
        <title>Genome sequencing and assembly of Indian major carp, Cirrhinus mrigala (Hamilton, 1822).</title>
        <authorList>
            <person name="Mohindra V."/>
            <person name="Chowdhury L.M."/>
            <person name="Lal K."/>
            <person name="Jena J.K."/>
        </authorList>
    </citation>
    <scope>NUCLEOTIDE SEQUENCE [LARGE SCALE GENOMIC DNA]</scope>
    <source>
        <strain evidence="3">CM1030</strain>
        <tissue evidence="3">Blood</tissue>
    </source>
</reference>
<dbReference type="PANTHER" id="PTHR10738">
    <property type="entry name" value="PROTEIN ARGININE N-METHYLTRANSFERASE 5"/>
    <property type="match status" value="1"/>
</dbReference>
<dbReference type="InterPro" id="IPR029063">
    <property type="entry name" value="SAM-dependent_MTases_sf"/>
</dbReference>
<evidence type="ECO:0000313" key="4">
    <source>
        <dbReference type="Proteomes" id="UP001529510"/>
    </source>
</evidence>
<dbReference type="Proteomes" id="UP001529510">
    <property type="component" value="Unassembled WGS sequence"/>
</dbReference>
<organism evidence="3 4">
    <name type="scientific">Cirrhinus mrigala</name>
    <name type="common">Mrigala</name>
    <dbReference type="NCBI Taxonomy" id="683832"/>
    <lineage>
        <taxon>Eukaryota</taxon>
        <taxon>Metazoa</taxon>
        <taxon>Chordata</taxon>
        <taxon>Craniata</taxon>
        <taxon>Vertebrata</taxon>
        <taxon>Euteleostomi</taxon>
        <taxon>Actinopterygii</taxon>
        <taxon>Neopterygii</taxon>
        <taxon>Teleostei</taxon>
        <taxon>Ostariophysi</taxon>
        <taxon>Cypriniformes</taxon>
        <taxon>Cyprinidae</taxon>
        <taxon>Labeoninae</taxon>
        <taxon>Labeonini</taxon>
        <taxon>Cirrhinus</taxon>
    </lineage>
</organism>
<comment type="caution">
    <text evidence="3">The sequence shown here is derived from an EMBL/GenBank/DDBJ whole genome shotgun (WGS) entry which is preliminary data.</text>
</comment>
<dbReference type="InterPro" id="IPR025799">
    <property type="entry name" value="Arg_MeTrfase"/>
</dbReference>
<dbReference type="EMBL" id="JAMKFB020000002">
    <property type="protein sequence ID" value="KAL0201166.1"/>
    <property type="molecule type" value="Genomic_DNA"/>
</dbReference>
<dbReference type="AlphaFoldDB" id="A0ABD0RT32"/>
<dbReference type="InterPro" id="IPR035075">
    <property type="entry name" value="PRMT5"/>
</dbReference>
<feature type="non-terminal residue" evidence="3">
    <location>
        <position position="1"/>
    </location>
</feature>
<dbReference type="Pfam" id="PF05185">
    <property type="entry name" value="PRMT5"/>
    <property type="match status" value="1"/>
</dbReference>
<keyword evidence="4" id="KW-1185">Reference proteome</keyword>
<name>A0ABD0RT32_CIRMR</name>
<evidence type="ECO:0000259" key="2">
    <source>
        <dbReference type="Pfam" id="PF05185"/>
    </source>
</evidence>
<evidence type="ECO:0000313" key="3">
    <source>
        <dbReference type="EMBL" id="KAL0201166.1"/>
    </source>
</evidence>
<feature type="domain" description="PRMT5 arginine-N-methyltransferase" evidence="2">
    <location>
        <begin position="1"/>
        <end position="58"/>
    </location>
</feature>
<feature type="non-terminal residue" evidence="3">
    <location>
        <position position="58"/>
    </location>
</feature>
<dbReference type="Gene3D" id="3.40.50.150">
    <property type="entry name" value="Vaccinia Virus protein VP39"/>
    <property type="match status" value="1"/>
</dbReference>